<dbReference type="SUPFAM" id="SSF53474">
    <property type="entry name" value="alpha/beta-Hydrolases"/>
    <property type="match status" value="1"/>
</dbReference>
<evidence type="ECO:0000313" key="3">
    <source>
        <dbReference type="Proteomes" id="UP000754883"/>
    </source>
</evidence>
<dbReference type="Gene3D" id="3.40.50.1820">
    <property type="entry name" value="alpha/beta hydrolase"/>
    <property type="match status" value="1"/>
</dbReference>
<dbReference type="OrthoDB" id="5592486at2759"/>
<proteinExistence type="predicted"/>
<reference evidence="2" key="1">
    <citation type="submission" date="2021-10" db="EMBL/GenBank/DDBJ databases">
        <authorList>
            <person name="Piombo E."/>
        </authorList>
    </citation>
    <scope>NUCLEOTIDE SEQUENCE</scope>
</reference>
<evidence type="ECO:0000313" key="2">
    <source>
        <dbReference type="EMBL" id="CAH0004759.1"/>
    </source>
</evidence>
<dbReference type="PANTHER" id="PTHR11440">
    <property type="entry name" value="LECITHIN-CHOLESTEROL ACYLTRANSFERASE-RELATED"/>
    <property type="match status" value="1"/>
</dbReference>
<accession>A0A9N9UV65</accession>
<gene>
    <name evidence="2" type="ORF">CBYS24578_00005681</name>
</gene>
<dbReference type="Proteomes" id="UP000754883">
    <property type="component" value="Unassembled WGS sequence"/>
</dbReference>
<sequence>MSSRLAHHGVRIGFNPQIITTTLKTNCPLQKRQHVGQRRWYSSRDVDPRIKALGRTILDDYAAVREEYATPTYPIVLAHGLLGFSEIKLAQALPSLQYWHGIQDALEQAGATVITATVPPSSSIEQRAASLRDQIAAARPSAVNIVAHSMGGLDARYLASRLLGPDFSSPSPPFAIKSITTIATPHRGSHFADFLMSDSAPIHLPRLYGLIERAGFGTQAFSQLTREYMTGTFNATVRDRDDVRYFSYGAMTDEPALLSPFRQPWRLIEQAEGPNDGLVSVESSRWGAYKGTLVGVSHLDLINWSNRVRWTVREWMGVKRTFNAIAFYLDIADMLAKEGL</sequence>
<name>A0A9N9UV65_9HYPO</name>
<keyword evidence="3" id="KW-1185">Reference proteome</keyword>
<protein>
    <recommendedName>
        <fullName evidence="1">AB hydrolase-1 domain-containing protein</fullName>
    </recommendedName>
</protein>
<evidence type="ECO:0000259" key="1">
    <source>
        <dbReference type="Pfam" id="PF00561"/>
    </source>
</evidence>
<organism evidence="2 3">
    <name type="scientific">Clonostachys byssicola</name>
    <dbReference type="NCBI Taxonomy" id="160290"/>
    <lineage>
        <taxon>Eukaryota</taxon>
        <taxon>Fungi</taxon>
        <taxon>Dikarya</taxon>
        <taxon>Ascomycota</taxon>
        <taxon>Pezizomycotina</taxon>
        <taxon>Sordariomycetes</taxon>
        <taxon>Hypocreomycetidae</taxon>
        <taxon>Hypocreales</taxon>
        <taxon>Bionectriaceae</taxon>
        <taxon>Clonostachys</taxon>
    </lineage>
</organism>
<dbReference type="InterPro" id="IPR000073">
    <property type="entry name" value="AB_hydrolase_1"/>
</dbReference>
<dbReference type="AlphaFoldDB" id="A0A9N9UV65"/>
<feature type="domain" description="AB hydrolase-1" evidence="1">
    <location>
        <begin position="73"/>
        <end position="186"/>
    </location>
</feature>
<comment type="caution">
    <text evidence="2">The sequence shown here is derived from an EMBL/GenBank/DDBJ whole genome shotgun (WGS) entry which is preliminary data.</text>
</comment>
<dbReference type="InterPro" id="IPR029058">
    <property type="entry name" value="AB_hydrolase_fold"/>
</dbReference>
<dbReference type="EMBL" id="CABFNO020001568">
    <property type="protein sequence ID" value="CAH0004759.1"/>
    <property type="molecule type" value="Genomic_DNA"/>
</dbReference>
<dbReference type="Pfam" id="PF00561">
    <property type="entry name" value="Abhydrolase_1"/>
    <property type="match status" value="1"/>
</dbReference>